<organism evidence="1">
    <name type="scientific">Arundo donax</name>
    <name type="common">Giant reed</name>
    <name type="synonym">Donax arundinaceus</name>
    <dbReference type="NCBI Taxonomy" id="35708"/>
    <lineage>
        <taxon>Eukaryota</taxon>
        <taxon>Viridiplantae</taxon>
        <taxon>Streptophyta</taxon>
        <taxon>Embryophyta</taxon>
        <taxon>Tracheophyta</taxon>
        <taxon>Spermatophyta</taxon>
        <taxon>Magnoliopsida</taxon>
        <taxon>Liliopsida</taxon>
        <taxon>Poales</taxon>
        <taxon>Poaceae</taxon>
        <taxon>PACMAD clade</taxon>
        <taxon>Arundinoideae</taxon>
        <taxon>Arundineae</taxon>
        <taxon>Arundo</taxon>
    </lineage>
</organism>
<reference evidence="1" key="2">
    <citation type="journal article" date="2015" name="Data Brief">
        <title>Shoot transcriptome of the giant reed, Arundo donax.</title>
        <authorList>
            <person name="Barrero R.A."/>
            <person name="Guerrero F.D."/>
            <person name="Moolhuijzen P."/>
            <person name="Goolsby J.A."/>
            <person name="Tidwell J."/>
            <person name="Bellgard S.E."/>
            <person name="Bellgard M.I."/>
        </authorList>
    </citation>
    <scope>NUCLEOTIDE SEQUENCE</scope>
    <source>
        <tissue evidence="1">Shoot tissue taken approximately 20 cm above the soil surface</tissue>
    </source>
</reference>
<evidence type="ECO:0000313" key="1">
    <source>
        <dbReference type="EMBL" id="JAD69210.1"/>
    </source>
</evidence>
<name>A0A0A9C741_ARUDO</name>
<accession>A0A0A9C741</accession>
<proteinExistence type="predicted"/>
<dbReference type="AlphaFoldDB" id="A0A0A9C741"/>
<dbReference type="EMBL" id="GBRH01228685">
    <property type="protein sequence ID" value="JAD69210.1"/>
    <property type="molecule type" value="Transcribed_RNA"/>
</dbReference>
<reference evidence="1" key="1">
    <citation type="submission" date="2014-09" db="EMBL/GenBank/DDBJ databases">
        <authorList>
            <person name="Magalhaes I.L.F."/>
            <person name="Oliveira U."/>
            <person name="Santos F.R."/>
            <person name="Vidigal T.H.D.A."/>
            <person name="Brescovit A.D."/>
            <person name="Santos A.J."/>
        </authorList>
    </citation>
    <scope>NUCLEOTIDE SEQUENCE</scope>
    <source>
        <tissue evidence="1">Shoot tissue taken approximately 20 cm above the soil surface</tissue>
    </source>
</reference>
<protein>
    <submittedName>
        <fullName evidence="1">Uncharacterized protein</fullName>
    </submittedName>
</protein>
<sequence length="23" mass="2824">MTYEHDPNILKWPKCRSNSYLMP</sequence>